<dbReference type="KEGG" id="ccos:Pan44_33330"/>
<dbReference type="PANTHER" id="PTHR30023">
    <property type="entry name" value="D-ALANYL-D-ALANINE CARBOXYPEPTIDASE"/>
    <property type="match status" value="1"/>
</dbReference>
<dbReference type="Gene3D" id="3.40.710.10">
    <property type="entry name" value="DD-peptidase/beta-lactamase superfamily"/>
    <property type="match status" value="2"/>
</dbReference>
<dbReference type="Gene3D" id="3.50.80.20">
    <property type="entry name" value="D-Ala-D-Ala carboxypeptidase C, peptidase S13"/>
    <property type="match status" value="1"/>
</dbReference>
<dbReference type="GO" id="GO:0006508">
    <property type="term" value="P:proteolysis"/>
    <property type="evidence" value="ECO:0007669"/>
    <property type="project" value="InterPro"/>
</dbReference>
<dbReference type="InterPro" id="IPR000667">
    <property type="entry name" value="Peptidase_S13"/>
</dbReference>
<evidence type="ECO:0000313" key="4">
    <source>
        <dbReference type="Proteomes" id="UP000315700"/>
    </source>
</evidence>
<evidence type="ECO:0000256" key="2">
    <source>
        <dbReference type="ARBA" id="ARBA00022801"/>
    </source>
</evidence>
<organism evidence="3 4">
    <name type="scientific">Caulifigura coniformis</name>
    <dbReference type="NCBI Taxonomy" id="2527983"/>
    <lineage>
        <taxon>Bacteria</taxon>
        <taxon>Pseudomonadati</taxon>
        <taxon>Planctomycetota</taxon>
        <taxon>Planctomycetia</taxon>
        <taxon>Planctomycetales</taxon>
        <taxon>Planctomycetaceae</taxon>
        <taxon>Caulifigura</taxon>
    </lineage>
</organism>
<keyword evidence="3" id="KW-0121">Carboxypeptidase</keyword>
<evidence type="ECO:0000256" key="1">
    <source>
        <dbReference type="ARBA" id="ARBA00006096"/>
    </source>
</evidence>
<sequence length="517" mass="55651">MVRALVVFLVVVGVPCCHLSAADPQPWRKAIEELQARPEYRHSHWGILVADLKTGDTVFEMNSDKLFAPASVTKLFSVSAAWAELGPDHRFYTPVFRRGEVVDGGRLEGDLILQSVGDLTLGGRTTPEGRIAFRNVDHTYANGNHSAQLVEEDPLAGVRSLARQVKQSGIARITGEILVDDRLFDSAPSTGSGPTRVTPVLLNDNVLDILVTPAEAGQPARVATRPEGSVIRVDSLVETIAADGKVNLRYFWGGPGRVVVRGEIPAGRPPVVKVLEWGDPDFTLRAAFIDSLRAEGVTVDASAFVPQRSGSLPPAAWYSGAPLVASLESPTFAENARLILKVSHNLHASTLPLLLAARRGRRTLSEGLQVEGEILARLGVDRDTISFGGGAGGDRADFVTPRATLQLLRSWSVRPDFDRFRDCLPILGVDGTLATIGVDSPAKGKVFAKTGTLYWDNLLNDRTVLTAKGLAGYIDAASGRKLAFAFFVGMTHLPNSEATVREGKTLGQLAEIFQQAF</sequence>
<dbReference type="GO" id="GO:0009002">
    <property type="term" value="F:serine-type D-Ala-D-Ala carboxypeptidase activity"/>
    <property type="evidence" value="ECO:0007669"/>
    <property type="project" value="UniProtKB-EC"/>
</dbReference>
<accession>A0A517SGP7</accession>
<dbReference type="Proteomes" id="UP000315700">
    <property type="component" value="Chromosome"/>
</dbReference>
<dbReference type="PANTHER" id="PTHR30023:SF0">
    <property type="entry name" value="PENICILLIN-SENSITIVE CARBOXYPEPTIDASE A"/>
    <property type="match status" value="1"/>
</dbReference>
<evidence type="ECO:0000313" key="3">
    <source>
        <dbReference type="EMBL" id="QDT55290.1"/>
    </source>
</evidence>
<dbReference type="GO" id="GO:0000270">
    <property type="term" value="P:peptidoglycan metabolic process"/>
    <property type="evidence" value="ECO:0007669"/>
    <property type="project" value="TreeGrafter"/>
</dbReference>
<name>A0A517SGP7_9PLAN</name>
<gene>
    <name evidence="3" type="primary">dacC</name>
    <name evidence="3" type="ORF">Pan44_33330</name>
</gene>
<dbReference type="NCBIfam" id="TIGR00666">
    <property type="entry name" value="PBP4"/>
    <property type="match status" value="1"/>
</dbReference>
<dbReference type="AlphaFoldDB" id="A0A517SGP7"/>
<proteinExistence type="inferred from homology"/>
<dbReference type="SUPFAM" id="SSF56601">
    <property type="entry name" value="beta-lactamase/transpeptidase-like"/>
    <property type="match status" value="1"/>
</dbReference>
<dbReference type="InterPro" id="IPR012338">
    <property type="entry name" value="Beta-lactam/transpept-like"/>
</dbReference>
<dbReference type="RefSeq" id="WP_145031060.1">
    <property type="nucleotide sequence ID" value="NZ_CP036271.1"/>
</dbReference>
<dbReference type="EC" id="3.4.16.4" evidence="3"/>
<dbReference type="FunCoup" id="A0A517SGP7">
    <property type="interactions" value="185"/>
</dbReference>
<reference evidence="3 4" key="1">
    <citation type="submission" date="2019-02" db="EMBL/GenBank/DDBJ databases">
        <title>Deep-cultivation of Planctomycetes and their phenomic and genomic characterization uncovers novel biology.</title>
        <authorList>
            <person name="Wiegand S."/>
            <person name="Jogler M."/>
            <person name="Boedeker C."/>
            <person name="Pinto D."/>
            <person name="Vollmers J."/>
            <person name="Rivas-Marin E."/>
            <person name="Kohn T."/>
            <person name="Peeters S.H."/>
            <person name="Heuer A."/>
            <person name="Rast P."/>
            <person name="Oberbeckmann S."/>
            <person name="Bunk B."/>
            <person name="Jeske O."/>
            <person name="Meyerdierks A."/>
            <person name="Storesund J.E."/>
            <person name="Kallscheuer N."/>
            <person name="Luecker S."/>
            <person name="Lage O.M."/>
            <person name="Pohl T."/>
            <person name="Merkel B.J."/>
            <person name="Hornburger P."/>
            <person name="Mueller R.-W."/>
            <person name="Bruemmer F."/>
            <person name="Labrenz M."/>
            <person name="Spormann A.M."/>
            <person name="Op den Camp H."/>
            <person name="Overmann J."/>
            <person name="Amann R."/>
            <person name="Jetten M.S.M."/>
            <person name="Mascher T."/>
            <person name="Medema M.H."/>
            <person name="Devos D.P."/>
            <person name="Kaster A.-K."/>
            <person name="Ovreas L."/>
            <person name="Rohde M."/>
            <person name="Galperin M.Y."/>
            <person name="Jogler C."/>
        </authorList>
    </citation>
    <scope>NUCLEOTIDE SEQUENCE [LARGE SCALE GENOMIC DNA]</scope>
    <source>
        <strain evidence="3 4">Pan44</strain>
    </source>
</reference>
<protein>
    <submittedName>
        <fullName evidence="3">D-alanyl-D-alanine carboxypeptidase DacC</fullName>
        <ecNumber evidence="3">3.4.16.4</ecNumber>
    </submittedName>
</protein>
<dbReference type="EMBL" id="CP036271">
    <property type="protein sequence ID" value="QDT55290.1"/>
    <property type="molecule type" value="Genomic_DNA"/>
</dbReference>
<keyword evidence="4" id="KW-1185">Reference proteome</keyword>
<keyword evidence="3" id="KW-0645">Protease</keyword>
<comment type="similarity">
    <text evidence="1">Belongs to the peptidase S13 family.</text>
</comment>
<dbReference type="OrthoDB" id="9802627at2"/>
<keyword evidence="2 3" id="KW-0378">Hydrolase</keyword>
<dbReference type="Pfam" id="PF02113">
    <property type="entry name" value="Peptidase_S13"/>
    <property type="match status" value="1"/>
</dbReference>
<dbReference type="InParanoid" id="A0A517SGP7"/>